<feature type="region of interest" description="Disordered" evidence="1">
    <location>
        <begin position="50"/>
        <end position="69"/>
    </location>
</feature>
<evidence type="ECO:0008006" key="4">
    <source>
        <dbReference type="Google" id="ProtNLM"/>
    </source>
</evidence>
<evidence type="ECO:0000313" key="2">
    <source>
        <dbReference type="EMBL" id="OLZ65188.1"/>
    </source>
</evidence>
<evidence type="ECO:0000256" key="1">
    <source>
        <dbReference type="SAM" id="MobiDB-lite"/>
    </source>
</evidence>
<reference evidence="2 3" key="1">
    <citation type="submission" date="2016-01" db="EMBL/GenBank/DDBJ databases">
        <title>Streptomyces amritsarensis strain MTCC 11845 genome sequencing and assembly.</title>
        <authorList>
            <person name="Sharma D."/>
            <person name="Nair G.R."/>
            <person name="Kaur G."/>
            <person name="Manhas R.K."/>
            <person name="Mayilraj S."/>
        </authorList>
    </citation>
    <scope>NUCLEOTIDE SEQUENCE [LARGE SCALE GENOMIC DNA]</scope>
    <source>
        <strain evidence="2 3">MTCC 11845</strain>
    </source>
</reference>
<dbReference type="Pfam" id="PF07591">
    <property type="entry name" value="PT-HINT"/>
    <property type="match status" value="1"/>
</dbReference>
<evidence type="ECO:0000313" key="3">
    <source>
        <dbReference type="Proteomes" id="UP000187151"/>
    </source>
</evidence>
<comment type="caution">
    <text evidence="2">The sequence shown here is derived from an EMBL/GenBank/DDBJ whole genome shotgun (WGS) entry which is preliminary data.</text>
</comment>
<organism evidence="2 3">
    <name type="scientific">Streptomyces amritsarensis</name>
    <dbReference type="NCBI Taxonomy" id="681158"/>
    <lineage>
        <taxon>Bacteria</taxon>
        <taxon>Bacillati</taxon>
        <taxon>Actinomycetota</taxon>
        <taxon>Actinomycetes</taxon>
        <taxon>Kitasatosporales</taxon>
        <taxon>Streptomycetaceae</taxon>
        <taxon>Streptomyces</taxon>
    </lineage>
</organism>
<proteinExistence type="predicted"/>
<dbReference type="SUPFAM" id="SSF51294">
    <property type="entry name" value="Hedgehog/intein (Hint) domain"/>
    <property type="match status" value="1"/>
</dbReference>
<name>A0ABX3G3K2_9ACTN</name>
<gene>
    <name evidence="2" type="ORF">AVW11_17400</name>
</gene>
<dbReference type="Proteomes" id="UP000187151">
    <property type="component" value="Unassembled WGS sequence"/>
</dbReference>
<protein>
    <recommendedName>
        <fullName evidence="4">Intein C-terminal splicing domain-containing protein</fullName>
    </recommendedName>
</protein>
<accession>A0ABX3G3K2</accession>
<dbReference type="EMBL" id="MQUR01000037">
    <property type="protein sequence ID" value="OLZ65188.1"/>
    <property type="molecule type" value="Genomic_DNA"/>
</dbReference>
<sequence length="265" mass="28894">MADGTSKAIEDVKVGDKVLATDPQTGDTAAKTVTATIITPDDKEFTDLTLTDDANPRGPPATLTSTSHHPHWNETRRQWLDAGDFLPGEQLRKPDGTTLTVQSTHDYPFAVTTHNLTVDDFHTYYVLAGATPVLVHNCGGEATVHLANYPDGRQHALITIRDGDEVLRTHQYGSLGNPDNGVTHFTPDELPAITINVRIPLPNPQGAMMYAEVAMDRTRRGLYPDYDMPDQACVTYCAQVLEAGGITGVPKNNDEAQSWLLSRFG</sequence>
<dbReference type="Gene3D" id="2.170.16.10">
    <property type="entry name" value="Hedgehog/Intein (Hint) domain"/>
    <property type="match status" value="1"/>
</dbReference>
<dbReference type="InterPro" id="IPR030934">
    <property type="entry name" value="Intein_C"/>
</dbReference>
<keyword evidence="3" id="KW-1185">Reference proteome</keyword>
<dbReference type="InterPro" id="IPR036844">
    <property type="entry name" value="Hint_dom_sf"/>
</dbReference>
<dbReference type="PROSITE" id="PS50818">
    <property type="entry name" value="INTEIN_C_TER"/>
    <property type="match status" value="1"/>
</dbReference>